<comment type="subcellular location">
    <subcellularLocation>
        <location evidence="1">Membrane</location>
        <topology evidence="1">Multi-pass membrane protein</topology>
    </subcellularLocation>
</comment>
<evidence type="ECO:0000256" key="4">
    <source>
        <dbReference type="ARBA" id="ARBA00023136"/>
    </source>
</evidence>
<keyword evidence="2 5" id="KW-0812">Transmembrane</keyword>
<evidence type="ECO:0000256" key="5">
    <source>
        <dbReference type="SAM" id="Phobius"/>
    </source>
</evidence>
<dbReference type="PANTHER" id="PTHR16950:SF16">
    <property type="entry name" value="ZINC TRANSPORTER ZIP13"/>
    <property type="match status" value="1"/>
</dbReference>
<dbReference type="Proteomes" id="UP001207654">
    <property type="component" value="Unassembled WGS sequence"/>
</dbReference>
<sequence>MERTTLFILLAVLADGLAGLTGGLLSERWLKRHLSALVAFAAGALIGAVFLEILPEAVEAAGTGAFRWALASFLALTFVEWFLGPHHHDHSAHAPGHPHHHDGLTSAPSTVVPSLLAADALHNLGDGAAVAAAFLASPEAGLAAALAVIAHELPQEVGDYALLRAAGLSRVRALLALGAVQLTALAGAGAVLLGSQWMDGLEGIILALASGTFLYIGATDLLPELRRIQTPGAARGRLLGFLLGLALVATVGVIERHVLGAHG</sequence>
<evidence type="ECO:0000313" key="6">
    <source>
        <dbReference type="EMBL" id="MCY1074143.1"/>
    </source>
</evidence>
<dbReference type="PANTHER" id="PTHR16950">
    <property type="entry name" value="ZINC TRANSPORTER SLC39A7 HISTIDINE-RICH MEMBRANE PROTEIN KE4"/>
    <property type="match status" value="1"/>
</dbReference>
<feature type="transmembrane region" description="Helical" evidence="5">
    <location>
        <begin position="66"/>
        <end position="83"/>
    </location>
</feature>
<dbReference type="Pfam" id="PF02535">
    <property type="entry name" value="Zip"/>
    <property type="match status" value="1"/>
</dbReference>
<dbReference type="RefSeq" id="WP_267533123.1">
    <property type="nucleotide sequence ID" value="NZ_JAPNKA010000001.1"/>
</dbReference>
<reference evidence="6 7" key="1">
    <citation type="submission" date="2022-11" db="EMBL/GenBank/DDBJ databases">
        <title>Minimal conservation of predation-associated metabolite biosynthetic gene clusters underscores biosynthetic potential of Myxococcota including descriptions for ten novel species: Archangium lansinium sp. nov., Myxococcus landrumus sp. nov., Nannocystis bai.</title>
        <authorList>
            <person name="Ahearne A."/>
            <person name="Stevens C."/>
            <person name="Phillips K."/>
        </authorList>
    </citation>
    <scope>NUCLEOTIDE SEQUENCE [LARGE SCALE GENOMIC DNA]</scope>
    <source>
        <strain evidence="6 7">MIWBW</strain>
    </source>
</reference>
<accession>A0ABT3ZXM0</accession>
<evidence type="ECO:0000256" key="3">
    <source>
        <dbReference type="ARBA" id="ARBA00022989"/>
    </source>
</evidence>
<feature type="transmembrane region" description="Helical" evidence="5">
    <location>
        <begin position="128"/>
        <end position="150"/>
    </location>
</feature>
<name>A0ABT3ZXM0_9BACT</name>
<organism evidence="6 7">
    <name type="scientific">Archangium lansingense</name>
    <dbReference type="NCBI Taxonomy" id="2995310"/>
    <lineage>
        <taxon>Bacteria</taxon>
        <taxon>Pseudomonadati</taxon>
        <taxon>Myxococcota</taxon>
        <taxon>Myxococcia</taxon>
        <taxon>Myxococcales</taxon>
        <taxon>Cystobacterineae</taxon>
        <taxon>Archangiaceae</taxon>
        <taxon>Archangium</taxon>
    </lineage>
</organism>
<feature type="transmembrane region" description="Helical" evidence="5">
    <location>
        <begin position="171"/>
        <end position="192"/>
    </location>
</feature>
<keyword evidence="3 5" id="KW-1133">Transmembrane helix</keyword>
<keyword evidence="4 5" id="KW-0472">Membrane</keyword>
<dbReference type="EMBL" id="JAPNKA010000001">
    <property type="protein sequence ID" value="MCY1074143.1"/>
    <property type="molecule type" value="Genomic_DNA"/>
</dbReference>
<comment type="caution">
    <text evidence="6">The sequence shown here is derived from an EMBL/GenBank/DDBJ whole genome shotgun (WGS) entry which is preliminary data.</text>
</comment>
<evidence type="ECO:0000256" key="2">
    <source>
        <dbReference type="ARBA" id="ARBA00022692"/>
    </source>
</evidence>
<proteinExistence type="predicted"/>
<protein>
    <submittedName>
        <fullName evidence="6">ZIP family metal transporter</fullName>
    </submittedName>
</protein>
<feature type="transmembrane region" description="Helical" evidence="5">
    <location>
        <begin position="204"/>
        <end position="222"/>
    </location>
</feature>
<keyword evidence="7" id="KW-1185">Reference proteome</keyword>
<feature type="transmembrane region" description="Helical" evidence="5">
    <location>
        <begin position="34"/>
        <end position="54"/>
    </location>
</feature>
<feature type="transmembrane region" description="Helical" evidence="5">
    <location>
        <begin position="234"/>
        <end position="254"/>
    </location>
</feature>
<evidence type="ECO:0000313" key="7">
    <source>
        <dbReference type="Proteomes" id="UP001207654"/>
    </source>
</evidence>
<evidence type="ECO:0000256" key="1">
    <source>
        <dbReference type="ARBA" id="ARBA00004141"/>
    </source>
</evidence>
<gene>
    <name evidence="6" type="ORF">OV287_06565</name>
</gene>
<dbReference type="InterPro" id="IPR003689">
    <property type="entry name" value="ZIP"/>
</dbReference>